<keyword evidence="9" id="KW-1185">Reference proteome</keyword>
<dbReference type="InterPro" id="IPR019874">
    <property type="entry name" value="RF_methyltr_PrmC"/>
</dbReference>
<feature type="binding site" evidence="5">
    <location>
        <begin position="121"/>
        <end position="125"/>
    </location>
    <ligand>
        <name>S-adenosyl-L-methionine</name>
        <dbReference type="ChEBI" id="CHEBI:59789"/>
    </ligand>
</feature>
<organism evidence="8 9">
    <name type="scientific">Alteromonas halophila</name>
    <dbReference type="NCBI Taxonomy" id="516698"/>
    <lineage>
        <taxon>Bacteria</taxon>
        <taxon>Pseudomonadati</taxon>
        <taxon>Pseudomonadota</taxon>
        <taxon>Gammaproteobacteria</taxon>
        <taxon>Alteromonadales</taxon>
        <taxon>Alteromonadaceae</taxon>
        <taxon>Alteromonas/Salinimonas group</taxon>
        <taxon>Alteromonas</taxon>
    </lineage>
</organism>
<dbReference type="InterPro" id="IPR029063">
    <property type="entry name" value="SAM-dependent_MTases_sf"/>
</dbReference>
<evidence type="ECO:0000256" key="5">
    <source>
        <dbReference type="HAMAP-Rule" id="MF_02126"/>
    </source>
</evidence>
<evidence type="ECO:0000259" key="6">
    <source>
        <dbReference type="Pfam" id="PF05175"/>
    </source>
</evidence>
<feature type="domain" description="Methyltransferase small" evidence="6">
    <location>
        <begin position="101"/>
        <end position="194"/>
    </location>
</feature>
<evidence type="ECO:0000256" key="4">
    <source>
        <dbReference type="ARBA" id="ARBA00048391"/>
    </source>
</evidence>
<gene>
    <name evidence="5 8" type="primary">prmC</name>
    <name evidence="8" type="ORF">GCM10007391_05530</name>
</gene>
<evidence type="ECO:0000313" key="8">
    <source>
        <dbReference type="EMBL" id="GGW75995.1"/>
    </source>
</evidence>
<evidence type="ECO:0000256" key="2">
    <source>
        <dbReference type="ARBA" id="ARBA00022679"/>
    </source>
</evidence>
<dbReference type="GO" id="GO:0102559">
    <property type="term" value="F:peptide chain release factor N(5)-glutamine methyltransferase activity"/>
    <property type="evidence" value="ECO:0007669"/>
    <property type="project" value="UniProtKB-EC"/>
</dbReference>
<feature type="binding site" evidence="5">
    <location>
        <position position="186"/>
    </location>
    <ligand>
        <name>S-adenosyl-L-methionine</name>
        <dbReference type="ChEBI" id="CHEBI:59789"/>
    </ligand>
</feature>
<dbReference type="AlphaFoldDB" id="A0A918MUE5"/>
<dbReference type="NCBIfam" id="TIGR03534">
    <property type="entry name" value="RF_mod_PrmC"/>
    <property type="match status" value="1"/>
</dbReference>
<proteinExistence type="inferred from homology"/>
<evidence type="ECO:0000256" key="1">
    <source>
        <dbReference type="ARBA" id="ARBA00022603"/>
    </source>
</evidence>
<evidence type="ECO:0000256" key="3">
    <source>
        <dbReference type="ARBA" id="ARBA00022691"/>
    </source>
</evidence>
<dbReference type="SUPFAM" id="SSF53335">
    <property type="entry name" value="S-adenosyl-L-methionine-dependent methyltransferases"/>
    <property type="match status" value="1"/>
</dbReference>
<dbReference type="EMBL" id="BMXP01000001">
    <property type="protein sequence ID" value="GGW75995.1"/>
    <property type="molecule type" value="Genomic_DNA"/>
</dbReference>
<dbReference type="FunFam" id="3.40.50.150:FF:000053">
    <property type="entry name" value="Release factor glutamine methyltransferase"/>
    <property type="match status" value="1"/>
</dbReference>
<dbReference type="InterPro" id="IPR050320">
    <property type="entry name" value="N5-glutamine_MTase"/>
</dbReference>
<keyword evidence="3 5" id="KW-0949">S-adenosyl-L-methionine</keyword>
<dbReference type="EC" id="2.1.1.297" evidence="5"/>
<dbReference type="RefSeq" id="WP_189403547.1">
    <property type="nucleotide sequence ID" value="NZ_BMXP01000001.1"/>
</dbReference>
<dbReference type="GO" id="GO:0003676">
    <property type="term" value="F:nucleic acid binding"/>
    <property type="evidence" value="ECO:0007669"/>
    <property type="project" value="InterPro"/>
</dbReference>
<comment type="caution">
    <text evidence="8">The sequence shown here is derived from an EMBL/GenBank/DDBJ whole genome shotgun (WGS) entry which is preliminary data.</text>
</comment>
<reference evidence="8" key="1">
    <citation type="journal article" date="2014" name="Int. J. Syst. Evol. Microbiol.">
        <title>Complete genome sequence of Corynebacterium casei LMG S-19264T (=DSM 44701T), isolated from a smear-ripened cheese.</title>
        <authorList>
            <consortium name="US DOE Joint Genome Institute (JGI-PGF)"/>
            <person name="Walter F."/>
            <person name="Albersmeier A."/>
            <person name="Kalinowski J."/>
            <person name="Ruckert C."/>
        </authorList>
    </citation>
    <scope>NUCLEOTIDE SEQUENCE</scope>
    <source>
        <strain evidence="8">KCTC 22164</strain>
    </source>
</reference>
<reference evidence="8" key="2">
    <citation type="submission" date="2020-09" db="EMBL/GenBank/DDBJ databases">
        <authorList>
            <person name="Sun Q."/>
            <person name="Kim S."/>
        </authorList>
    </citation>
    <scope>NUCLEOTIDE SEQUENCE</scope>
    <source>
        <strain evidence="8">KCTC 22164</strain>
    </source>
</reference>
<keyword evidence="2 5" id="KW-0808">Transferase</keyword>
<comment type="catalytic activity">
    <reaction evidence="4 5">
        <text>L-glutaminyl-[peptide chain release factor] + S-adenosyl-L-methionine = N(5)-methyl-L-glutaminyl-[peptide chain release factor] + S-adenosyl-L-homocysteine + H(+)</text>
        <dbReference type="Rhea" id="RHEA:42896"/>
        <dbReference type="Rhea" id="RHEA-COMP:10271"/>
        <dbReference type="Rhea" id="RHEA-COMP:10272"/>
        <dbReference type="ChEBI" id="CHEBI:15378"/>
        <dbReference type="ChEBI" id="CHEBI:30011"/>
        <dbReference type="ChEBI" id="CHEBI:57856"/>
        <dbReference type="ChEBI" id="CHEBI:59789"/>
        <dbReference type="ChEBI" id="CHEBI:61891"/>
        <dbReference type="EC" id="2.1.1.297"/>
    </reaction>
</comment>
<dbReference type="PANTHER" id="PTHR18895">
    <property type="entry name" value="HEMK METHYLTRANSFERASE"/>
    <property type="match status" value="1"/>
</dbReference>
<dbReference type="Gene3D" id="1.10.8.10">
    <property type="entry name" value="DNA helicase RuvA subunit, C-terminal domain"/>
    <property type="match status" value="1"/>
</dbReference>
<dbReference type="HAMAP" id="MF_02126">
    <property type="entry name" value="RF_methyltr_PrmC"/>
    <property type="match status" value="1"/>
</dbReference>
<dbReference type="InterPro" id="IPR007848">
    <property type="entry name" value="Small_mtfrase_dom"/>
</dbReference>
<dbReference type="Pfam" id="PF17827">
    <property type="entry name" value="PrmC_N"/>
    <property type="match status" value="1"/>
</dbReference>
<feature type="binding site" evidence="5">
    <location>
        <position position="172"/>
    </location>
    <ligand>
        <name>S-adenosyl-L-methionine</name>
        <dbReference type="ChEBI" id="CHEBI:59789"/>
    </ligand>
</feature>
<dbReference type="NCBIfam" id="TIGR00536">
    <property type="entry name" value="hemK_fam"/>
    <property type="match status" value="1"/>
</dbReference>
<protein>
    <recommendedName>
        <fullName evidence="5">Release factor glutamine methyltransferase</fullName>
        <shortName evidence="5">RF MTase</shortName>
        <ecNumber evidence="5">2.1.1.297</ecNumber>
    </recommendedName>
    <alternativeName>
        <fullName evidence="5">N5-glutamine methyltransferase PrmC</fullName>
    </alternativeName>
    <alternativeName>
        <fullName evidence="5">Protein-(glutamine-N5) MTase PrmC</fullName>
    </alternativeName>
    <alternativeName>
        <fullName evidence="5">Protein-glutamine N-methyltransferase PrmC</fullName>
    </alternativeName>
</protein>
<evidence type="ECO:0000313" key="9">
    <source>
        <dbReference type="Proteomes" id="UP000631300"/>
    </source>
</evidence>
<sequence length="281" mass="30649">MTKPHRIDAALQWGNAQLTDSASPALDARVLLCHALAKPLSYLYTWPDKEISSAQLATYKTYIAERQQGRPIAHITGSRDFWSLTLQTSPTTLIPRPETELLVEAALARLPDGACGVCDLGTGTGAVALAIASERPDVTVLGCDVVPEAVALAKRNAKRNGLPNTHFIASHWFDDIEGRFSVIVSNPPYVESDSHYLNEGDVRFEPASALTSGKDGLDAIRHIISSAPPFLKSPGYLLLEHGYQQAEKVRELLHERGFTEVETIQDLAGLDRVTLGKMHFA</sequence>
<evidence type="ECO:0000259" key="7">
    <source>
        <dbReference type="Pfam" id="PF17827"/>
    </source>
</evidence>
<comment type="similarity">
    <text evidence="5">Belongs to the protein N5-glutamine methyltransferase family. PrmC subfamily.</text>
</comment>
<feature type="binding site" evidence="5">
    <location>
        <position position="144"/>
    </location>
    <ligand>
        <name>S-adenosyl-L-methionine</name>
        <dbReference type="ChEBI" id="CHEBI:59789"/>
    </ligand>
</feature>
<feature type="domain" description="Release factor glutamine methyltransferase N-terminal" evidence="7">
    <location>
        <begin position="10"/>
        <end position="77"/>
    </location>
</feature>
<dbReference type="GO" id="GO:0032259">
    <property type="term" value="P:methylation"/>
    <property type="evidence" value="ECO:0007669"/>
    <property type="project" value="UniProtKB-KW"/>
</dbReference>
<dbReference type="Proteomes" id="UP000631300">
    <property type="component" value="Unassembled WGS sequence"/>
</dbReference>
<comment type="function">
    <text evidence="5">Methylates the class 1 translation termination release factors RF1/PrfA and RF2/PrfB on the glutamine residue of the universally conserved GGQ motif.</text>
</comment>
<dbReference type="InterPro" id="IPR002052">
    <property type="entry name" value="DNA_methylase_N6_adenine_CS"/>
</dbReference>
<feature type="binding site" evidence="5">
    <location>
        <begin position="186"/>
        <end position="189"/>
    </location>
    <ligand>
        <name>substrate</name>
    </ligand>
</feature>
<dbReference type="InterPro" id="IPR040758">
    <property type="entry name" value="PrmC_N"/>
</dbReference>
<keyword evidence="1 5" id="KW-0489">Methyltransferase</keyword>
<dbReference type="PROSITE" id="PS00092">
    <property type="entry name" value="N6_MTASE"/>
    <property type="match status" value="1"/>
</dbReference>
<accession>A0A918MUE5</accession>
<dbReference type="PANTHER" id="PTHR18895:SF74">
    <property type="entry name" value="MTRF1L RELEASE FACTOR GLUTAMINE METHYLTRANSFERASE"/>
    <property type="match status" value="1"/>
</dbReference>
<name>A0A918MUE5_9ALTE</name>
<dbReference type="Gene3D" id="3.40.50.150">
    <property type="entry name" value="Vaccinia Virus protein VP39"/>
    <property type="match status" value="1"/>
</dbReference>
<dbReference type="InterPro" id="IPR004556">
    <property type="entry name" value="HemK-like"/>
</dbReference>
<dbReference type="Pfam" id="PF05175">
    <property type="entry name" value="MTS"/>
    <property type="match status" value="1"/>
</dbReference>
<dbReference type="CDD" id="cd02440">
    <property type="entry name" value="AdoMet_MTases"/>
    <property type="match status" value="1"/>
</dbReference>